<dbReference type="InterPro" id="IPR037923">
    <property type="entry name" value="HTH-like"/>
</dbReference>
<dbReference type="AlphaFoldDB" id="A0A2R5EQ88"/>
<dbReference type="InterPro" id="IPR014710">
    <property type="entry name" value="RmlC-like_jellyroll"/>
</dbReference>
<dbReference type="SMART" id="SM00342">
    <property type="entry name" value="HTH_ARAC"/>
    <property type="match status" value="1"/>
</dbReference>
<keyword evidence="2" id="KW-0238">DNA-binding</keyword>
<evidence type="ECO:0000313" key="6">
    <source>
        <dbReference type="Proteomes" id="UP000245202"/>
    </source>
</evidence>
<accession>A0A2R5EQ88</accession>
<dbReference type="InterPro" id="IPR009057">
    <property type="entry name" value="Homeodomain-like_sf"/>
</dbReference>
<dbReference type="Proteomes" id="UP000245202">
    <property type="component" value="Unassembled WGS sequence"/>
</dbReference>
<dbReference type="SUPFAM" id="SSF46689">
    <property type="entry name" value="Homeodomain-like"/>
    <property type="match status" value="2"/>
</dbReference>
<keyword evidence="6" id="KW-1185">Reference proteome</keyword>
<dbReference type="EMBL" id="BDQX01000113">
    <property type="protein sequence ID" value="GBG07829.1"/>
    <property type="molecule type" value="Genomic_DNA"/>
</dbReference>
<dbReference type="InterPro" id="IPR018062">
    <property type="entry name" value="HTH_AraC-typ_CS"/>
</dbReference>
<dbReference type="SUPFAM" id="SSF51215">
    <property type="entry name" value="Regulatory protein AraC"/>
    <property type="match status" value="1"/>
</dbReference>
<dbReference type="PROSITE" id="PS00041">
    <property type="entry name" value="HTH_ARAC_FAMILY_1"/>
    <property type="match status" value="1"/>
</dbReference>
<dbReference type="GO" id="GO:0003700">
    <property type="term" value="F:DNA-binding transcription factor activity"/>
    <property type="evidence" value="ECO:0007669"/>
    <property type="project" value="InterPro"/>
</dbReference>
<dbReference type="PRINTS" id="PR00032">
    <property type="entry name" value="HTHARAC"/>
</dbReference>
<dbReference type="PANTHER" id="PTHR43280:SF28">
    <property type="entry name" value="HTH-TYPE TRANSCRIPTIONAL ACTIVATOR RHAS"/>
    <property type="match status" value="1"/>
</dbReference>
<dbReference type="Gene3D" id="1.10.10.60">
    <property type="entry name" value="Homeodomain-like"/>
    <property type="match status" value="2"/>
</dbReference>
<reference evidence="5 6" key="1">
    <citation type="submission" date="2017-08" db="EMBL/GenBank/DDBJ databases">
        <title>Substantial Increase in Enzyme Production by Combined Drug-Resistance Mutations in Paenibacillus agaridevorans.</title>
        <authorList>
            <person name="Tanaka Y."/>
            <person name="Funane K."/>
            <person name="Hosaka T."/>
            <person name="Shiwa Y."/>
            <person name="Fujita N."/>
            <person name="Miyazaki T."/>
            <person name="Yoshikawa H."/>
            <person name="Murakami K."/>
            <person name="Kasahara K."/>
            <person name="Inaoka T."/>
            <person name="Hiraga Y."/>
            <person name="Ochi K."/>
        </authorList>
    </citation>
    <scope>NUCLEOTIDE SEQUENCE [LARGE SCALE GENOMIC DNA]</scope>
    <source>
        <strain evidence="5 6">T-3040</strain>
    </source>
</reference>
<dbReference type="InterPro" id="IPR020449">
    <property type="entry name" value="Tscrpt_reg_AraC-type_HTH"/>
</dbReference>
<organism evidence="5 6">
    <name type="scientific">Paenibacillus agaridevorans</name>
    <dbReference type="NCBI Taxonomy" id="171404"/>
    <lineage>
        <taxon>Bacteria</taxon>
        <taxon>Bacillati</taxon>
        <taxon>Bacillota</taxon>
        <taxon>Bacilli</taxon>
        <taxon>Bacillales</taxon>
        <taxon>Paenibacillaceae</taxon>
        <taxon>Paenibacillus</taxon>
    </lineage>
</organism>
<keyword evidence="1" id="KW-0805">Transcription regulation</keyword>
<keyword evidence="3" id="KW-0804">Transcription</keyword>
<evidence type="ECO:0000313" key="5">
    <source>
        <dbReference type="EMBL" id="GBG07829.1"/>
    </source>
</evidence>
<dbReference type="InterPro" id="IPR003313">
    <property type="entry name" value="AraC-bd"/>
</dbReference>
<dbReference type="InterPro" id="IPR018060">
    <property type="entry name" value="HTH_AraC"/>
</dbReference>
<name>A0A2R5EQ88_9BACL</name>
<dbReference type="PANTHER" id="PTHR43280">
    <property type="entry name" value="ARAC-FAMILY TRANSCRIPTIONAL REGULATOR"/>
    <property type="match status" value="1"/>
</dbReference>
<feature type="domain" description="HTH araC/xylS-type" evidence="4">
    <location>
        <begin position="193"/>
        <end position="291"/>
    </location>
</feature>
<evidence type="ECO:0000259" key="4">
    <source>
        <dbReference type="PROSITE" id="PS01124"/>
    </source>
</evidence>
<proteinExistence type="predicted"/>
<dbReference type="GO" id="GO:0043565">
    <property type="term" value="F:sequence-specific DNA binding"/>
    <property type="evidence" value="ECO:0007669"/>
    <property type="project" value="InterPro"/>
</dbReference>
<evidence type="ECO:0000256" key="1">
    <source>
        <dbReference type="ARBA" id="ARBA00023015"/>
    </source>
</evidence>
<protein>
    <submittedName>
        <fullName evidence="5">Putative AraC family transcriptional regulator</fullName>
    </submittedName>
</protein>
<comment type="caution">
    <text evidence="5">The sequence shown here is derived from an EMBL/GenBank/DDBJ whole genome shotgun (WGS) entry which is preliminary data.</text>
</comment>
<dbReference type="Pfam" id="PF12833">
    <property type="entry name" value="HTH_18"/>
    <property type="match status" value="1"/>
</dbReference>
<evidence type="ECO:0000256" key="2">
    <source>
        <dbReference type="ARBA" id="ARBA00023125"/>
    </source>
</evidence>
<dbReference type="PROSITE" id="PS01124">
    <property type="entry name" value="HTH_ARAC_FAMILY_2"/>
    <property type="match status" value="1"/>
</dbReference>
<dbReference type="Gene3D" id="2.60.120.10">
    <property type="entry name" value="Jelly Rolls"/>
    <property type="match status" value="1"/>
</dbReference>
<dbReference type="Pfam" id="PF02311">
    <property type="entry name" value="AraC_binding"/>
    <property type="match status" value="1"/>
</dbReference>
<evidence type="ECO:0000256" key="3">
    <source>
        <dbReference type="ARBA" id="ARBA00023163"/>
    </source>
</evidence>
<gene>
    <name evidence="5" type="ORF">PAT3040_02390</name>
</gene>
<sequence length="305" mass="35128">MLSFQAGNGYNQAGDASMGTHNQITYIQDDLRISLDEFAVSGSMASIHAHNTYEIYYLYAGERFLYLNQTTYHLKKGDLVLINAYDRHRTIAASVNEHQRFLVMLNEQSLQLLPLTEIDAAELFHRGSSVLRLSREEQAAVEHLLFRLLQERKSGQPGCRNMMQALVTELMITLFRHQPAADNRMLAFHDRAAEMMKYLNAHYRRSITIMELSERFALSRFHLSRLFKSATGFTVIDYIHHVRLLEARQLLRSTSHSVSSIADMLGFGSLAHFERMFKRSTGTSPTLFRKLLSESKGDFRRKEDD</sequence>